<dbReference type="Pfam" id="PF02482">
    <property type="entry name" value="Ribosomal_S30AE"/>
    <property type="match status" value="1"/>
</dbReference>
<dbReference type="InterPro" id="IPR036567">
    <property type="entry name" value="RHF-like"/>
</dbReference>
<gene>
    <name evidence="1" type="ORF">COT71_04000</name>
</gene>
<proteinExistence type="predicted"/>
<sequence>MRFSLTLQHLTLSDFDRAQLDSKFQRLEKHVVPPFKLDVVLCHAMHHQNGPVVVCRLNLTQGGIVFHADREAATALSAVDAGIEALYQELQKIKQKQRRWRRGWKRIFRRE</sequence>
<accession>A0A2M6WYG7</accession>
<comment type="caution">
    <text evidence="1">The sequence shown here is derived from an EMBL/GenBank/DDBJ whole genome shotgun (WGS) entry which is preliminary data.</text>
</comment>
<dbReference type="InterPro" id="IPR003489">
    <property type="entry name" value="RHF/RaiA"/>
</dbReference>
<organism evidence="1 2">
    <name type="scientific">Candidatus Andersenbacteria bacterium CG10_big_fil_rev_8_21_14_0_10_54_11</name>
    <dbReference type="NCBI Taxonomy" id="1974485"/>
    <lineage>
        <taxon>Bacteria</taxon>
        <taxon>Candidatus Anderseniibacteriota</taxon>
    </lineage>
</organism>
<dbReference type="SUPFAM" id="SSF69754">
    <property type="entry name" value="Ribosome binding protein Y (YfiA homologue)"/>
    <property type="match status" value="1"/>
</dbReference>
<name>A0A2M6WYG7_9BACT</name>
<dbReference type="EMBL" id="PEZP01000043">
    <property type="protein sequence ID" value="PIT97830.1"/>
    <property type="molecule type" value="Genomic_DNA"/>
</dbReference>
<dbReference type="AlphaFoldDB" id="A0A2M6WYG7"/>
<reference evidence="2" key="1">
    <citation type="submission" date="2017-09" db="EMBL/GenBank/DDBJ databases">
        <title>Depth-based differentiation of microbial function through sediment-hosted aquifers and enrichment of novel symbionts in the deep terrestrial subsurface.</title>
        <authorList>
            <person name="Probst A.J."/>
            <person name="Ladd B."/>
            <person name="Jarett J.K."/>
            <person name="Geller-Mcgrath D.E."/>
            <person name="Sieber C.M.K."/>
            <person name="Emerson J.B."/>
            <person name="Anantharaman K."/>
            <person name="Thomas B.C."/>
            <person name="Malmstrom R."/>
            <person name="Stieglmeier M."/>
            <person name="Klingl A."/>
            <person name="Woyke T."/>
            <person name="Ryan C.M."/>
            <person name="Banfield J.F."/>
        </authorList>
    </citation>
    <scope>NUCLEOTIDE SEQUENCE [LARGE SCALE GENOMIC DNA]</scope>
</reference>
<protein>
    <recommendedName>
        <fullName evidence="3">Ribosomal subunit interface protein</fullName>
    </recommendedName>
</protein>
<evidence type="ECO:0000313" key="1">
    <source>
        <dbReference type="EMBL" id="PIT97830.1"/>
    </source>
</evidence>
<dbReference type="Proteomes" id="UP000230731">
    <property type="component" value="Unassembled WGS sequence"/>
</dbReference>
<evidence type="ECO:0000313" key="2">
    <source>
        <dbReference type="Proteomes" id="UP000230731"/>
    </source>
</evidence>
<evidence type="ECO:0008006" key="3">
    <source>
        <dbReference type="Google" id="ProtNLM"/>
    </source>
</evidence>
<dbReference type="Gene3D" id="3.30.160.100">
    <property type="entry name" value="Ribosome hibernation promotion factor-like"/>
    <property type="match status" value="1"/>
</dbReference>